<feature type="chain" id="PRO_5035163092" evidence="1">
    <location>
        <begin position="23"/>
        <end position="400"/>
    </location>
</feature>
<evidence type="ECO:0000313" key="2">
    <source>
        <dbReference type="EMBL" id="MBD3870634.1"/>
    </source>
</evidence>
<organism evidence="2 3">
    <name type="scientific">Candidatus Sulfomarinibacter kjeldsenii</name>
    <dbReference type="NCBI Taxonomy" id="2885994"/>
    <lineage>
        <taxon>Bacteria</taxon>
        <taxon>Pseudomonadati</taxon>
        <taxon>Acidobacteriota</taxon>
        <taxon>Thermoanaerobaculia</taxon>
        <taxon>Thermoanaerobaculales</taxon>
        <taxon>Candidatus Sulfomarinibacteraceae</taxon>
        <taxon>Candidatus Sulfomarinibacter</taxon>
    </lineage>
</organism>
<dbReference type="GO" id="GO:0015562">
    <property type="term" value="F:efflux transmembrane transporter activity"/>
    <property type="evidence" value="ECO:0007669"/>
    <property type="project" value="InterPro"/>
</dbReference>
<protein>
    <submittedName>
        <fullName evidence="2">TolC family protein</fullName>
    </submittedName>
</protein>
<accession>A0A8J7CGC0</accession>
<name>A0A8J7CGC0_9BACT</name>
<keyword evidence="1" id="KW-0732">Signal</keyword>
<dbReference type="EMBL" id="JACXWA010000073">
    <property type="protein sequence ID" value="MBD3870634.1"/>
    <property type="molecule type" value="Genomic_DNA"/>
</dbReference>
<sequence length="400" mass="43291">MNRASWAFAVLLAGAGSMPLDAQFLTENQFVDDALLNHPGITAAEAKKATAAGARRQAAIVSNPVISWEREEPDPALRQDTWLLNWQLPFDGRKHRKVAGDAALAAADADLDSTQLDIRLEMRSLYAGWFIAAEREAVLQAHLERTRRLAKWLRARAEEGEAAGVEAQRLDLEVEVFERGLVAARAEARAERAAAANWSKLVDGEVRPKRPILPVPPATVDVGNQPELLAIAHQVEEAEAVHRFRKRVFEPPSISVGWTELGEGGLNFDGPVFGFAWPVPVFDRNQGNGDAAAAEVAHMESLLELETRQAEQRARAALASYTTLFSAAAPLSPQTETLDVAVAVFAAFEAGEARLTDVLDALRASVGVQMARLESLDLALLAERELEAAIGRPIIPGGSS</sequence>
<dbReference type="PANTHER" id="PTHR30203">
    <property type="entry name" value="OUTER MEMBRANE CATION EFFLUX PROTEIN"/>
    <property type="match status" value="1"/>
</dbReference>
<comment type="caution">
    <text evidence="2">The sequence shown here is derived from an EMBL/GenBank/DDBJ whole genome shotgun (WGS) entry which is preliminary data.</text>
</comment>
<dbReference type="PANTHER" id="PTHR30203:SF24">
    <property type="entry name" value="BLR4935 PROTEIN"/>
    <property type="match status" value="1"/>
</dbReference>
<proteinExistence type="predicted"/>
<reference evidence="2 3" key="1">
    <citation type="submission" date="2020-08" db="EMBL/GenBank/DDBJ databases">
        <title>Acidobacteriota in marine sediments use diverse sulfur dissimilation pathways.</title>
        <authorList>
            <person name="Wasmund K."/>
        </authorList>
    </citation>
    <scope>NUCLEOTIDE SEQUENCE [LARGE SCALE GENOMIC DNA]</scope>
    <source>
        <strain evidence="2">MAG AM3-A</strain>
    </source>
</reference>
<evidence type="ECO:0000256" key="1">
    <source>
        <dbReference type="SAM" id="SignalP"/>
    </source>
</evidence>
<dbReference type="AlphaFoldDB" id="A0A8J7CGC0"/>
<feature type="signal peptide" evidence="1">
    <location>
        <begin position="1"/>
        <end position="22"/>
    </location>
</feature>
<gene>
    <name evidence="2" type="ORF">IFJ97_04670</name>
</gene>
<evidence type="ECO:0000313" key="3">
    <source>
        <dbReference type="Proteomes" id="UP000598633"/>
    </source>
</evidence>
<dbReference type="Gene3D" id="1.20.1600.10">
    <property type="entry name" value="Outer membrane efflux proteins (OEP)"/>
    <property type="match status" value="1"/>
</dbReference>
<dbReference type="Proteomes" id="UP000598633">
    <property type="component" value="Unassembled WGS sequence"/>
</dbReference>
<dbReference type="SUPFAM" id="SSF56954">
    <property type="entry name" value="Outer membrane efflux proteins (OEP)"/>
    <property type="match status" value="1"/>
</dbReference>
<dbReference type="InterPro" id="IPR010131">
    <property type="entry name" value="MdtP/NodT-like"/>
</dbReference>